<gene>
    <name evidence="7" type="ORF">LG34_07020</name>
</gene>
<evidence type="ECO:0000256" key="2">
    <source>
        <dbReference type="ARBA" id="ARBA00022679"/>
    </source>
</evidence>
<evidence type="ECO:0000256" key="1">
    <source>
        <dbReference type="ARBA" id="ARBA00012104"/>
    </source>
</evidence>
<dbReference type="EMBL" id="JRFU01000075">
    <property type="protein sequence ID" value="PWE86933.1"/>
    <property type="molecule type" value="Genomic_DNA"/>
</dbReference>
<organism evidence="7 8">
    <name type="scientific">Eubacterium ramulus</name>
    <dbReference type="NCBI Taxonomy" id="39490"/>
    <lineage>
        <taxon>Bacteria</taxon>
        <taxon>Bacillati</taxon>
        <taxon>Bacillota</taxon>
        <taxon>Clostridia</taxon>
        <taxon>Eubacteriales</taxon>
        <taxon>Eubacteriaceae</taxon>
        <taxon>Eubacterium</taxon>
    </lineage>
</organism>
<protein>
    <recommendedName>
        <fullName evidence="1">pyridoxal kinase</fullName>
        <ecNumber evidence="1">2.7.1.35</ecNumber>
    </recommendedName>
</protein>
<comment type="caution">
    <text evidence="7">The sequence shown here is derived from an EMBL/GenBank/DDBJ whole genome shotgun (WGS) entry which is preliminary data.</text>
</comment>
<dbReference type="InterPro" id="IPR029056">
    <property type="entry name" value="Ribokinase-like"/>
</dbReference>
<dbReference type="RefSeq" id="WP_109215408.1">
    <property type="nucleotide sequence ID" value="NZ_JRFU01000075.1"/>
</dbReference>
<dbReference type="Proteomes" id="UP000245288">
    <property type="component" value="Unassembled WGS sequence"/>
</dbReference>
<evidence type="ECO:0000313" key="7">
    <source>
        <dbReference type="EMBL" id="PWE86933.1"/>
    </source>
</evidence>
<dbReference type="PANTHER" id="PTHR10534:SF2">
    <property type="entry name" value="PYRIDOXAL KINASE"/>
    <property type="match status" value="1"/>
</dbReference>
<dbReference type="GO" id="GO:0009443">
    <property type="term" value="P:pyridoxal 5'-phosphate salvage"/>
    <property type="evidence" value="ECO:0007669"/>
    <property type="project" value="InterPro"/>
</dbReference>
<keyword evidence="5" id="KW-0067">ATP-binding</keyword>
<dbReference type="CDD" id="cd01173">
    <property type="entry name" value="pyridoxal_pyridoxamine_kinase"/>
    <property type="match status" value="1"/>
</dbReference>
<keyword evidence="8" id="KW-1185">Reference proteome</keyword>
<dbReference type="GO" id="GO:0005829">
    <property type="term" value="C:cytosol"/>
    <property type="evidence" value="ECO:0007669"/>
    <property type="project" value="TreeGrafter"/>
</dbReference>
<keyword evidence="4 7" id="KW-0418">Kinase</keyword>
<dbReference type="GO" id="GO:0005524">
    <property type="term" value="F:ATP binding"/>
    <property type="evidence" value="ECO:0007669"/>
    <property type="project" value="UniProtKB-KW"/>
</dbReference>
<keyword evidence="3" id="KW-0547">Nucleotide-binding</keyword>
<dbReference type="OrthoDB" id="9800808at2"/>
<reference evidence="7 8" key="1">
    <citation type="submission" date="2014-09" db="EMBL/GenBank/DDBJ databases">
        <title>Butyrate-producing bacteria isolated from human gut.</title>
        <authorList>
            <person name="Zhang Q."/>
            <person name="Zhao L."/>
        </authorList>
    </citation>
    <scope>NUCLEOTIDE SEQUENCE [LARGE SCALE GENOMIC DNA]</scope>
    <source>
        <strain evidence="7 8">21</strain>
    </source>
</reference>
<feature type="domain" description="Pyridoxamine kinase/Phosphomethylpyrimidine kinase" evidence="6">
    <location>
        <begin position="77"/>
        <end position="263"/>
    </location>
</feature>
<dbReference type="InterPro" id="IPR013749">
    <property type="entry name" value="PM/HMP-P_kinase-1"/>
</dbReference>
<dbReference type="EC" id="2.7.1.35" evidence="1"/>
<dbReference type="NCBIfam" id="NF005491">
    <property type="entry name" value="PRK07105.1"/>
    <property type="match status" value="1"/>
</dbReference>
<dbReference type="InterPro" id="IPR004625">
    <property type="entry name" value="PyrdxlKinase"/>
</dbReference>
<dbReference type="PANTHER" id="PTHR10534">
    <property type="entry name" value="PYRIDOXAL KINASE"/>
    <property type="match status" value="1"/>
</dbReference>
<proteinExistence type="predicted"/>
<name>A0A2V1JU51_EUBRA</name>
<dbReference type="GO" id="GO:0008478">
    <property type="term" value="F:pyridoxal kinase activity"/>
    <property type="evidence" value="ECO:0007669"/>
    <property type="project" value="UniProtKB-EC"/>
</dbReference>
<dbReference type="Pfam" id="PF08543">
    <property type="entry name" value="Phos_pyr_kin"/>
    <property type="match status" value="1"/>
</dbReference>
<evidence type="ECO:0000256" key="3">
    <source>
        <dbReference type="ARBA" id="ARBA00022741"/>
    </source>
</evidence>
<evidence type="ECO:0000259" key="6">
    <source>
        <dbReference type="Pfam" id="PF08543"/>
    </source>
</evidence>
<sequence length="283" mass="31470">MTESHNNQKKIAVVNDFSGFGRCSIAVALPIISAMKIQCCPVPTSIFSNHTGFDSYFFEDYTDRMKPYIAEWRKLGLHFDGICTGFLGSVEQISIVSEFLREFGKNEDGGKKTIVLIDPVMGDYGKLYPTYTMEMCLEMKKLVQYADILTPNLTEACILTDTPYREHWRVAEIEKMAETLSQMGPEKVVVTGIPQHSFVANLCYEKGQGCKVMRTHKIGTSRSGTGDIFASILAADAVNGVAFEESVKKASNFIKKCILSSIERNIPLTDGVCFEDHLGTLAR</sequence>
<dbReference type="SUPFAM" id="SSF53613">
    <property type="entry name" value="Ribokinase-like"/>
    <property type="match status" value="1"/>
</dbReference>
<evidence type="ECO:0000256" key="4">
    <source>
        <dbReference type="ARBA" id="ARBA00022777"/>
    </source>
</evidence>
<dbReference type="Gene3D" id="3.40.1190.20">
    <property type="match status" value="1"/>
</dbReference>
<dbReference type="AlphaFoldDB" id="A0A2V1JU51"/>
<keyword evidence="2" id="KW-0808">Transferase</keyword>
<evidence type="ECO:0000256" key="5">
    <source>
        <dbReference type="ARBA" id="ARBA00022840"/>
    </source>
</evidence>
<evidence type="ECO:0000313" key="8">
    <source>
        <dbReference type="Proteomes" id="UP000245288"/>
    </source>
</evidence>
<accession>A0A2V1JU51</accession>